<dbReference type="Gene3D" id="3.40.50.620">
    <property type="entry name" value="HUPs"/>
    <property type="match status" value="1"/>
</dbReference>
<evidence type="ECO:0000313" key="2">
    <source>
        <dbReference type="EMBL" id="QIZ09059.1"/>
    </source>
</evidence>
<dbReference type="PANTHER" id="PTHR12196">
    <property type="entry name" value="DOMAIN OF UNKNOWN FUNCTION 71 DUF71 -CONTAINING PROTEIN"/>
    <property type="match status" value="1"/>
</dbReference>
<dbReference type="AlphaFoldDB" id="A0A6H1P663"/>
<dbReference type="PANTHER" id="PTHR12196:SF2">
    <property type="entry name" value="DIPHTHINE--AMMONIA LIGASE"/>
    <property type="match status" value="1"/>
</dbReference>
<dbReference type="Pfam" id="PF01902">
    <property type="entry name" value="Diphthami_syn_2"/>
    <property type="match status" value="1"/>
</dbReference>
<reference evidence="2 3" key="1">
    <citation type="submission" date="2020-04" db="EMBL/GenBank/DDBJ databases">
        <title>Genome-Wide Identification of 5-Methylcytosine Sites in Bacterial Genomes By High-Throughput Sequencing of MspJI Restriction Fragments.</title>
        <authorList>
            <person name="Wu V."/>
        </authorList>
    </citation>
    <scope>NUCLEOTIDE SEQUENCE [LARGE SCALE GENOMIC DNA]</scope>
    <source>
        <strain evidence="2 3">S2</strain>
    </source>
</reference>
<gene>
    <name evidence="2" type="ORF">HFZ78_22080</name>
</gene>
<feature type="domain" description="Diphthamide synthase" evidence="1">
    <location>
        <begin position="6"/>
        <end position="216"/>
    </location>
</feature>
<dbReference type="SUPFAM" id="SSF52402">
    <property type="entry name" value="Adenine nucleotide alpha hydrolases-like"/>
    <property type="match status" value="1"/>
</dbReference>
<dbReference type="InterPro" id="IPR014729">
    <property type="entry name" value="Rossmann-like_a/b/a_fold"/>
</dbReference>
<dbReference type="InterPro" id="IPR030662">
    <property type="entry name" value="DPH6/MJ0570"/>
</dbReference>
<dbReference type="GO" id="GO:0017183">
    <property type="term" value="P:protein histidyl modification to diphthamide"/>
    <property type="evidence" value="ECO:0007669"/>
    <property type="project" value="TreeGrafter"/>
</dbReference>
<organism evidence="2 3">
    <name type="scientific">Priestia megaterium</name>
    <name type="common">Bacillus megaterium</name>
    <dbReference type="NCBI Taxonomy" id="1404"/>
    <lineage>
        <taxon>Bacteria</taxon>
        <taxon>Bacillati</taxon>
        <taxon>Bacillota</taxon>
        <taxon>Bacilli</taxon>
        <taxon>Bacillales</taxon>
        <taxon>Bacillaceae</taxon>
        <taxon>Priestia</taxon>
    </lineage>
</organism>
<sequence length="230" mass="26297">MKKQIALSWSGGKDCCMALDTLISQGFEVVCLITTVPKELGRTFGHGERTEMIKLQGEALNLPVHFIECTYEKYTSQFVAEVLSLKNQYNVTGIAYGDLYLDEHREWGEKVAIAADVDALYPLWMKKEASLQSLDKFVHSGYEAIVIRVREDVLDDTWLGRIIDESFLQDVQQTTICPMGESGEYHTFVYDGPLFSKRIQLKHGELIQLETTKKLEFRSYRLIESGTRHC</sequence>
<accession>A0A6H1P663</accession>
<dbReference type="InterPro" id="IPR002761">
    <property type="entry name" value="Diphthami_syn_dom"/>
</dbReference>
<dbReference type="NCBIfam" id="TIGR00290">
    <property type="entry name" value="MJ0570_dom"/>
    <property type="match status" value="1"/>
</dbReference>
<dbReference type="GO" id="GO:0017178">
    <property type="term" value="F:diphthine-ammonia ligase activity"/>
    <property type="evidence" value="ECO:0007669"/>
    <property type="project" value="UniProtKB-EC"/>
</dbReference>
<protein>
    <submittedName>
        <fullName evidence="2">Diphthine--ammonia ligase</fullName>
        <ecNumber evidence="2">6.3.1.14</ecNumber>
    </submittedName>
</protein>
<dbReference type="Proteomes" id="UP000501868">
    <property type="component" value="Chromosome"/>
</dbReference>
<proteinExistence type="predicted"/>
<name>A0A6H1P663_PRIMG</name>
<reference evidence="2 3" key="2">
    <citation type="submission" date="2020-04" db="EMBL/GenBank/DDBJ databases">
        <authorList>
            <person name="Fomenkov A."/>
            <person name="Anton B.P."/>
            <person name="Roberts R.J."/>
        </authorList>
    </citation>
    <scope>NUCLEOTIDE SEQUENCE [LARGE SCALE GENOMIC DNA]</scope>
    <source>
        <strain evidence="2 3">S2</strain>
    </source>
</reference>
<keyword evidence="2" id="KW-0436">Ligase</keyword>
<dbReference type="EC" id="6.3.1.14" evidence="2"/>
<evidence type="ECO:0000259" key="1">
    <source>
        <dbReference type="Pfam" id="PF01902"/>
    </source>
</evidence>
<dbReference type="Gene3D" id="3.90.1490.10">
    <property type="entry name" value="putative n-type atp pyrophosphatase, domain 2"/>
    <property type="match status" value="1"/>
</dbReference>
<evidence type="ECO:0000313" key="3">
    <source>
        <dbReference type="Proteomes" id="UP000501868"/>
    </source>
</evidence>
<dbReference type="EMBL" id="CP051128">
    <property type="protein sequence ID" value="QIZ09059.1"/>
    <property type="molecule type" value="Genomic_DNA"/>
</dbReference>
<dbReference type="CDD" id="cd01994">
    <property type="entry name" value="AANH_PF0828-like"/>
    <property type="match status" value="1"/>
</dbReference>